<dbReference type="STRING" id="536979.SAMN04488055_1267"/>
<evidence type="ECO:0000256" key="3">
    <source>
        <dbReference type="ARBA" id="ARBA00023082"/>
    </source>
</evidence>
<dbReference type="RefSeq" id="WP_074238421.1">
    <property type="nucleotide sequence ID" value="NZ_FSRA01000001.1"/>
</dbReference>
<evidence type="ECO:0000256" key="4">
    <source>
        <dbReference type="ARBA" id="ARBA00023163"/>
    </source>
</evidence>
<evidence type="ECO:0000259" key="6">
    <source>
        <dbReference type="Pfam" id="PF08281"/>
    </source>
</evidence>
<dbReference type="EMBL" id="FSRA01000001">
    <property type="protein sequence ID" value="SIN77431.1"/>
    <property type="molecule type" value="Genomic_DNA"/>
</dbReference>
<reference evidence="7 8" key="1">
    <citation type="submission" date="2016-11" db="EMBL/GenBank/DDBJ databases">
        <authorList>
            <person name="Jaros S."/>
            <person name="Januszkiewicz K."/>
            <person name="Wedrychowicz H."/>
        </authorList>
    </citation>
    <scope>NUCLEOTIDE SEQUENCE [LARGE SCALE GENOMIC DNA]</scope>
    <source>
        <strain evidence="7 8">DSM 24787</strain>
    </source>
</reference>
<comment type="similarity">
    <text evidence="1">Belongs to the sigma-70 factor family. ECF subfamily.</text>
</comment>
<dbReference type="AlphaFoldDB" id="A0A1N6E361"/>
<dbReference type="PANTHER" id="PTHR43133:SF46">
    <property type="entry name" value="RNA POLYMERASE SIGMA-70 FACTOR ECF SUBFAMILY"/>
    <property type="match status" value="1"/>
</dbReference>
<dbReference type="OrthoDB" id="655312at2"/>
<dbReference type="InterPro" id="IPR014284">
    <property type="entry name" value="RNA_pol_sigma-70_dom"/>
</dbReference>
<dbReference type="InterPro" id="IPR013249">
    <property type="entry name" value="RNA_pol_sigma70_r4_t2"/>
</dbReference>
<keyword evidence="3" id="KW-0731">Sigma factor</keyword>
<dbReference type="Gene3D" id="1.10.1740.10">
    <property type="match status" value="1"/>
</dbReference>
<accession>A0A1N6E361</accession>
<keyword evidence="8" id="KW-1185">Reference proteome</keyword>
<evidence type="ECO:0000259" key="5">
    <source>
        <dbReference type="Pfam" id="PF04542"/>
    </source>
</evidence>
<feature type="domain" description="RNA polymerase sigma factor 70 region 4 type 2" evidence="6">
    <location>
        <begin position="131"/>
        <end position="177"/>
    </location>
</feature>
<sequence length="189" mass="22602">MKRDYKILSENELSELLRENNKLAFTEIYDRYSPLIYSYAKRSLQDKDLAKDILQEVFTIVWETRSKLKYHSSFLKYLFGVTRYRMIRVIRQSKRHQGFLDTLEKIIEETAACPEKCLIDRQTNDIIEYHINLLPERTKAIINLSRTGKYSQIEIAQQFNISTDAVKSEVYRASKRLKLTLQKLRFFLF</sequence>
<protein>
    <submittedName>
        <fullName evidence="7">RNA polymerase sigma-70 factor, ECF subfamily</fullName>
    </submittedName>
</protein>
<dbReference type="InterPro" id="IPR013324">
    <property type="entry name" value="RNA_pol_sigma_r3/r4-like"/>
</dbReference>
<dbReference type="Proteomes" id="UP000185003">
    <property type="component" value="Unassembled WGS sequence"/>
</dbReference>
<organism evidence="7 8">
    <name type="scientific">Chitinophaga niabensis</name>
    <dbReference type="NCBI Taxonomy" id="536979"/>
    <lineage>
        <taxon>Bacteria</taxon>
        <taxon>Pseudomonadati</taxon>
        <taxon>Bacteroidota</taxon>
        <taxon>Chitinophagia</taxon>
        <taxon>Chitinophagales</taxon>
        <taxon>Chitinophagaceae</taxon>
        <taxon>Chitinophaga</taxon>
    </lineage>
</organism>
<keyword evidence="4" id="KW-0804">Transcription</keyword>
<dbReference type="InterPro" id="IPR013325">
    <property type="entry name" value="RNA_pol_sigma_r2"/>
</dbReference>
<evidence type="ECO:0000256" key="1">
    <source>
        <dbReference type="ARBA" id="ARBA00010641"/>
    </source>
</evidence>
<dbReference type="InterPro" id="IPR039425">
    <property type="entry name" value="RNA_pol_sigma-70-like"/>
</dbReference>
<dbReference type="GO" id="GO:0003677">
    <property type="term" value="F:DNA binding"/>
    <property type="evidence" value="ECO:0007669"/>
    <property type="project" value="InterPro"/>
</dbReference>
<dbReference type="PANTHER" id="PTHR43133">
    <property type="entry name" value="RNA POLYMERASE ECF-TYPE SIGMA FACTO"/>
    <property type="match status" value="1"/>
</dbReference>
<dbReference type="GO" id="GO:0006352">
    <property type="term" value="P:DNA-templated transcription initiation"/>
    <property type="evidence" value="ECO:0007669"/>
    <property type="project" value="InterPro"/>
</dbReference>
<evidence type="ECO:0000313" key="7">
    <source>
        <dbReference type="EMBL" id="SIN77431.1"/>
    </source>
</evidence>
<gene>
    <name evidence="7" type="ORF">SAMN04488055_1267</name>
</gene>
<proteinExistence type="inferred from homology"/>
<dbReference type="Gene3D" id="1.10.10.10">
    <property type="entry name" value="Winged helix-like DNA-binding domain superfamily/Winged helix DNA-binding domain"/>
    <property type="match status" value="1"/>
</dbReference>
<dbReference type="SUPFAM" id="SSF88659">
    <property type="entry name" value="Sigma3 and sigma4 domains of RNA polymerase sigma factors"/>
    <property type="match status" value="1"/>
</dbReference>
<evidence type="ECO:0000256" key="2">
    <source>
        <dbReference type="ARBA" id="ARBA00023015"/>
    </source>
</evidence>
<evidence type="ECO:0000313" key="8">
    <source>
        <dbReference type="Proteomes" id="UP000185003"/>
    </source>
</evidence>
<dbReference type="SUPFAM" id="SSF88946">
    <property type="entry name" value="Sigma2 domain of RNA polymerase sigma factors"/>
    <property type="match status" value="1"/>
</dbReference>
<feature type="domain" description="RNA polymerase sigma-70 region 2" evidence="5">
    <location>
        <begin position="28"/>
        <end position="95"/>
    </location>
</feature>
<dbReference type="NCBIfam" id="TIGR02937">
    <property type="entry name" value="sigma70-ECF"/>
    <property type="match status" value="1"/>
</dbReference>
<dbReference type="InterPro" id="IPR007627">
    <property type="entry name" value="RNA_pol_sigma70_r2"/>
</dbReference>
<dbReference type="Pfam" id="PF04542">
    <property type="entry name" value="Sigma70_r2"/>
    <property type="match status" value="1"/>
</dbReference>
<dbReference type="Pfam" id="PF08281">
    <property type="entry name" value="Sigma70_r4_2"/>
    <property type="match status" value="1"/>
</dbReference>
<name>A0A1N6E361_9BACT</name>
<dbReference type="InterPro" id="IPR036388">
    <property type="entry name" value="WH-like_DNA-bd_sf"/>
</dbReference>
<dbReference type="GO" id="GO:0016987">
    <property type="term" value="F:sigma factor activity"/>
    <property type="evidence" value="ECO:0007669"/>
    <property type="project" value="UniProtKB-KW"/>
</dbReference>
<keyword evidence="2" id="KW-0805">Transcription regulation</keyword>